<dbReference type="Proteomes" id="UP000290209">
    <property type="component" value="Segment"/>
</dbReference>
<feature type="region of interest" description="Disordered" evidence="1">
    <location>
        <begin position="162"/>
        <end position="182"/>
    </location>
</feature>
<proteinExistence type="predicted"/>
<organism evidence="2 3">
    <name type="scientific">Gordonia phage Duffington</name>
    <dbReference type="NCBI Taxonomy" id="2507858"/>
    <lineage>
        <taxon>Viruses</taxon>
        <taxon>Duplodnaviria</taxon>
        <taxon>Heunggongvirae</taxon>
        <taxon>Uroviricota</taxon>
        <taxon>Caudoviricetes</taxon>
        <taxon>Deejayvirinae</taxon>
        <taxon>Kenoshavirus</taxon>
        <taxon>Kenoshavirus duffington</taxon>
    </lineage>
</organism>
<evidence type="ECO:0000313" key="3">
    <source>
        <dbReference type="Proteomes" id="UP000290209"/>
    </source>
</evidence>
<dbReference type="EMBL" id="MK376957">
    <property type="protein sequence ID" value="QAU06725.1"/>
    <property type="molecule type" value="Genomic_DNA"/>
</dbReference>
<feature type="compositionally biased region" description="Basic residues" evidence="1">
    <location>
        <begin position="96"/>
        <end position="107"/>
    </location>
</feature>
<dbReference type="InterPro" id="IPR055635">
    <property type="entry name" value="DUF7211"/>
</dbReference>
<protein>
    <submittedName>
        <fullName evidence="2">Uncharacterized protein</fullName>
    </submittedName>
</protein>
<sequence length="182" mass="19667">MTETVDEFLAHYGVKGMKWGRRTSGDSGSGSSIPRKTNREASKDAEEFARAKMFYGTGAGNRRKLIKASVEAKSKKDPLYKQAFEEHLAKQDMGKHASKAQKERRRKDVTTSTTKTAKGVHRQMTGGFGSVSLASAAIATVAVGAHKSGVDKMIFDAAMTKVSSNKSSSGSAEDWLRKNGFA</sequence>
<feature type="region of interest" description="Disordered" evidence="1">
    <location>
        <begin position="18"/>
        <end position="45"/>
    </location>
</feature>
<feature type="region of interest" description="Disordered" evidence="1">
    <location>
        <begin position="86"/>
        <end position="122"/>
    </location>
</feature>
<evidence type="ECO:0000313" key="2">
    <source>
        <dbReference type="EMBL" id="QAU06725.1"/>
    </source>
</evidence>
<name>A0A410TCD2_9CAUD</name>
<gene>
    <name evidence="2" type="primary">19</name>
    <name evidence="2" type="ORF">SEA_DUFFINGTON_19</name>
</gene>
<feature type="compositionally biased region" description="Basic and acidic residues" evidence="1">
    <location>
        <begin position="86"/>
        <end position="95"/>
    </location>
</feature>
<dbReference type="Pfam" id="PF23847">
    <property type="entry name" value="DUF7211"/>
    <property type="match status" value="1"/>
</dbReference>
<dbReference type="GeneID" id="55613900"/>
<evidence type="ECO:0000256" key="1">
    <source>
        <dbReference type="SAM" id="MobiDB-lite"/>
    </source>
</evidence>
<dbReference type="RefSeq" id="YP_009843608.1">
    <property type="nucleotide sequence ID" value="NC_048750.1"/>
</dbReference>
<accession>A0A410TCD2</accession>
<keyword evidence="3" id="KW-1185">Reference proteome</keyword>
<dbReference type="KEGG" id="vg:55613900"/>
<reference evidence="2 3" key="1">
    <citation type="submission" date="2019-01" db="EMBL/GenBank/DDBJ databases">
        <authorList>
            <person name="Fisher A."/>
            <person name="Galvan P."/>
            <person name="Koga A.P."/>
            <person name="Garlena R.A."/>
            <person name="Russell D.A."/>
            <person name="Pope W.H."/>
            <person name="Jacobs-Sera D."/>
            <person name="Hatfull G.F."/>
        </authorList>
    </citation>
    <scope>NUCLEOTIDE SEQUENCE [LARGE SCALE GENOMIC DNA]</scope>
</reference>